<feature type="transmembrane region" description="Helical" evidence="4">
    <location>
        <begin position="373"/>
        <end position="389"/>
    </location>
</feature>
<dbReference type="Gene3D" id="1.20.1250.20">
    <property type="entry name" value="MFS general substrate transporter like domains"/>
    <property type="match status" value="2"/>
</dbReference>
<feature type="transmembrane region" description="Helical" evidence="4">
    <location>
        <begin position="340"/>
        <end position="366"/>
    </location>
</feature>
<feature type="transmembrane region" description="Helical" evidence="4">
    <location>
        <begin position="208"/>
        <end position="228"/>
    </location>
</feature>
<protein>
    <submittedName>
        <fullName evidence="6">Monocarboxylate transporter</fullName>
    </submittedName>
</protein>
<evidence type="ECO:0000256" key="1">
    <source>
        <dbReference type="ARBA" id="ARBA00004141"/>
    </source>
</evidence>
<dbReference type="GeneID" id="28831088"/>
<evidence type="ECO:0000313" key="7">
    <source>
        <dbReference type="Proteomes" id="UP000070700"/>
    </source>
</evidence>
<keyword evidence="4" id="KW-0472">Membrane</keyword>
<evidence type="ECO:0000259" key="5">
    <source>
        <dbReference type="PROSITE" id="PS50850"/>
    </source>
</evidence>
<dbReference type="RefSeq" id="XP_018067254.1">
    <property type="nucleotide sequence ID" value="XM_018221362.1"/>
</dbReference>
<feature type="transmembrane region" description="Helical" evidence="4">
    <location>
        <begin position="150"/>
        <end position="170"/>
    </location>
</feature>
<dbReference type="Pfam" id="PF07690">
    <property type="entry name" value="MFS_1"/>
    <property type="match status" value="1"/>
</dbReference>
<feature type="transmembrane region" description="Helical" evidence="4">
    <location>
        <begin position="424"/>
        <end position="446"/>
    </location>
</feature>
<dbReference type="PANTHER" id="PTHR11360:SF305">
    <property type="entry name" value="MAJOR FACILITATOR SUPERFAMILY (MFS) PROFILE DOMAIN-CONTAINING PROTEIN"/>
    <property type="match status" value="1"/>
</dbReference>
<dbReference type="InterPro" id="IPR020846">
    <property type="entry name" value="MFS_dom"/>
</dbReference>
<dbReference type="Proteomes" id="UP000070700">
    <property type="component" value="Unassembled WGS sequence"/>
</dbReference>
<feature type="transmembrane region" description="Helical" evidence="4">
    <location>
        <begin position="282"/>
        <end position="303"/>
    </location>
</feature>
<dbReference type="PANTHER" id="PTHR11360">
    <property type="entry name" value="MONOCARBOXYLATE TRANSPORTER"/>
    <property type="match status" value="1"/>
</dbReference>
<dbReference type="EMBL" id="KQ947423">
    <property type="protein sequence ID" value="KUJ12899.1"/>
    <property type="molecule type" value="Genomic_DNA"/>
</dbReference>
<name>A0A194WYY1_MOLSC</name>
<comment type="similarity">
    <text evidence="2">Belongs to the major facilitator superfamily. Monocarboxylate porter (TC 2.A.1.13) family.</text>
</comment>
<gene>
    <name evidence="6" type="ORF">LY89DRAFT_756082</name>
</gene>
<feature type="domain" description="Major facilitator superfamily (MFS) profile" evidence="5">
    <location>
        <begin position="249"/>
        <end position="454"/>
    </location>
</feature>
<proteinExistence type="inferred from homology"/>
<dbReference type="InterPro" id="IPR050327">
    <property type="entry name" value="Proton-linked_MCT"/>
</dbReference>
<organism evidence="6 7">
    <name type="scientific">Mollisia scopiformis</name>
    <name type="common">Conifer needle endophyte fungus</name>
    <name type="synonym">Phialocephala scopiformis</name>
    <dbReference type="NCBI Taxonomy" id="149040"/>
    <lineage>
        <taxon>Eukaryota</taxon>
        <taxon>Fungi</taxon>
        <taxon>Dikarya</taxon>
        <taxon>Ascomycota</taxon>
        <taxon>Pezizomycotina</taxon>
        <taxon>Leotiomycetes</taxon>
        <taxon>Helotiales</taxon>
        <taxon>Mollisiaceae</taxon>
        <taxon>Mollisia</taxon>
    </lineage>
</organism>
<keyword evidence="4" id="KW-1133">Transmembrane helix</keyword>
<feature type="transmembrane region" description="Helical" evidence="4">
    <location>
        <begin position="315"/>
        <end position="334"/>
    </location>
</feature>
<dbReference type="InterPro" id="IPR036259">
    <property type="entry name" value="MFS_trans_sf"/>
</dbReference>
<feature type="transmembrane region" description="Helical" evidence="4">
    <location>
        <begin position="126"/>
        <end position="144"/>
    </location>
</feature>
<feature type="transmembrane region" description="Helical" evidence="4">
    <location>
        <begin position="56"/>
        <end position="74"/>
    </location>
</feature>
<evidence type="ECO:0000313" key="6">
    <source>
        <dbReference type="EMBL" id="KUJ12899.1"/>
    </source>
</evidence>
<dbReference type="OrthoDB" id="6499973at2759"/>
<feature type="region of interest" description="Disordered" evidence="3">
    <location>
        <begin position="1"/>
        <end position="29"/>
    </location>
</feature>
<feature type="transmembrane region" description="Helical" evidence="4">
    <location>
        <begin position="248"/>
        <end position="270"/>
    </location>
</feature>
<accession>A0A194WYY1</accession>
<feature type="transmembrane region" description="Helical" evidence="4">
    <location>
        <begin position="177"/>
        <end position="196"/>
    </location>
</feature>
<feature type="compositionally biased region" description="Polar residues" evidence="3">
    <location>
        <begin position="1"/>
        <end position="10"/>
    </location>
</feature>
<keyword evidence="7" id="KW-1185">Reference proteome</keyword>
<dbReference type="InterPro" id="IPR011701">
    <property type="entry name" value="MFS"/>
</dbReference>
<sequence>MSSTATQTIPLETIRNDNEESDFNNDPTAASTAFDPAEDAIIAESRLADSQVPDGGYGWVVIGACSILAFWFVGTSYSWGVIQAALVNKNVSSPASLSFVGSLTTACISFFALINAKIVRMIGGRFTALLGVFCLGLGEILSGFCTDNVGGLFFTAGLQFIVVSTISAQYFNKKRGIANGIVYAGGGFGGAAISFAMDGLIQKLGVEWTFRILGLIVLATGLPAAWLIKERAPIKTTTFVEWKLFKDVRFTTLFLAGAIATFPLLVPPFFLPLYSSSLGLSASAGAGLVAGFNFSSAVGRLCCGFMSDSIGPVNTLLISLLGSALSMLVIWPVSDSLGPLIVFVILNGMANGGFFSTMPTVVISVFGSRRVSMAMGMIVTAWAGGYLMVRRMSYQKPLFGAPIAGYLLAAYGGEHSTLKAYHPAMFYAGSMALGSAGLVGTVKIMLNKSVFKKL</sequence>
<evidence type="ECO:0000256" key="3">
    <source>
        <dbReference type="SAM" id="MobiDB-lite"/>
    </source>
</evidence>
<dbReference type="GO" id="GO:0022857">
    <property type="term" value="F:transmembrane transporter activity"/>
    <property type="evidence" value="ECO:0007669"/>
    <property type="project" value="InterPro"/>
</dbReference>
<evidence type="ECO:0000256" key="4">
    <source>
        <dbReference type="SAM" id="Phobius"/>
    </source>
</evidence>
<dbReference type="PROSITE" id="PS50850">
    <property type="entry name" value="MFS"/>
    <property type="match status" value="1"/>
</dbReference>
<dbReference type="InParanoid" id="A0A194WYY1"/>
<feature type="transmembrane region" description="Helical" evidence="4">
    <location>
        <begin position="94"/>
        <end position="114"/>
    </location>
</feature>
<dbReference type="KEGG" id="psco:LY89DRAFT_756082"/>
<dbReference type="GO" id="GO:0016020">
    <property type="term" value="C:membrane"/>
    <property type="evidence" value="ECO:0007669"/>
    <property type="project" value="UniProtKB-SubCell"/>
</dbReference>
<evidence type="ECO:0000256" key="2">
    <source>
        <dbReference type="ARBA" id="ARBA00006727"/>
    </source>
</evidence>
<comment type="subcellular location">
    <subcellularLocation>
        <location evidence="1">Membrane</location>
        <topology evidence="1">Multi-pass membrane protein</topology>
    </subcellularLocation>
</comment>
<keyword evidence="4" id="KW-0812">Transmembrane</keyword>
<reference evidence="6 7" key="1">
    <citation type="submission" date="2015-10" db="EMBL/GenBank/DDBJ databases">
        <title>Full genome of DAOMC 229536 Phialocephala scopiformis, a fungal endophyte of spruce producing the potent anti-insectan compound rugulosin.</title>
        <authorList>
            <consortium name="DOE Joint Genome Institute"/>
            <person name="Walker A.K."/>
            <person name="Frasz S.L."/>
            <person name="Seifert K.A."/>
            <person name="Miller J.D."/>
            <person name="Mondo S.J."/>
            <person name="Labutti K."/>
            <person name="Lipzen A."/>
            <person name="Dockter R."/>
            <person name="Kennedy M."/>
            <person name="Grigoriev I.V."/>
            <person name="Spatafora J.W."/>
        </authorList>
    </citation>
    <scope>NUCLEOTIDE SEQUENCE [LARGE SCALE GENOMIC DNA]</scope>
    <source>
        <strain evidence="6 7">CBS 120377</strain>
    </source>
</reference>
<dbReference type="SUPFAM" id="SSF103473">
    <property type="entry name" value="MFS general substrate transporter"/>
    <property type="match status" value="1"/>
</dbReference>
<dbReference type="AlphaFoldDB" id="A0A194WYY1"/>